<evidence type="ECO:0000259" key="9">
    <source>
        <dbReference type="PROSITE" id="PS50048"/>
    </source>
</evidence>
<dbReference type="STRING" id="869754.A0A1A0H5N7"/>
<feature type="region of interest" description="Disordered" evidence="8">
    <location>
        <begin position="1"/>
        <end position="32"/>
    </location>
</feature>
<dbReference type="InterPro" id="IPR036864">
    <property type="entry name" value="Zn2-C6_fun-type_DNA-bd_sf"/>
</dbReference>
<evidence type="ECO:0000256" key="3">
    <source>
        <dbReference type="ARBA" id="ARBA00022833"/>
    </source>
</evidence>
<dbReference type="PROSITE" id="PS50048">
    <property type="entry name" value="ZN2_CY6_FUNGAL_2"/>
    <property type="match status" value="1"/>
</dbReference>
<dbReference type="GO" id="GO:0005634">
    <property type="term" value="C:nucleus"/>
    <property type="evidence" value="ECO:0007669"/>
    <property type="project" value="UniProtKB-SubCell"/>
</dbReference>
<accession>A0A1A0H5N7</accession>
<evidence type="ECO:0000313" key="11">
    <source>
        <dbReference type="Proteomes" id="UP000092555"/>
    </source>
</evidence>
<dbReference type="InterPro" id="IPR001138">
    <property type="entry name" value="Zn2Cys6_DnaBD"/>
</dbReference>
<dbReference type="GO" id="GO:0000981">
    <property type="term" value="F:DNA-binding transcription factor activity, RNA polymerase II-specific"/>
    <property type="evidence" value="ECO:0007669"/>
    <property type="project" value="InterPro"/>
</dbReference>
<keyword evidence="2" id="KW-0479">Metal-binding</keyword>
<keyword evidence="11" id="KW-1185">Reference proteome</keyword>
<dbReference type="OrthoDB" id="2595934at2759"/>
<protein>
    <recommendedName>
        <fullName evidence="9">Zn(2)-C6 fungal-type domain-containing protein</fullName>
    </recommendedName>
</protein>
<dbReference type="GO" id="GO:0008270">
    <property type="term" value="F:zinc ion binding"/>
    <property type="evidence" value="ECO:0007669"/>
    <property type="project" value="InterPro"/>
</dbReference>
<evidence type="ECO:0000256" key="1">
    <source>
        <dbReference type="ARBA" id="ARBA00004123"/>
    </source>
</evidence>
<keyword evidence="3" id="KW-0862">Zinc</keyword>
<keyword evidence="7" id="KW-0539">Nucleus</keyword>
<proteinExistence type="predicted"/>
<dbReference type="InterPro" id="IPR051089">
    <property type="entry name" value="prtT"/>
</dbReference>
<comment type="subcellular location">
    <subcellularLocation>
        <location evidence="1">Nucleus</location>
    </subcellularLocation>
</comment>
<evidence type="ECO:0000256" key="5">
    <source>
        <dbReference type="ARBA" id="ARBA00023125"/>
    </source>
</evidence>
<dbReference type="RefSeq" id="XP_018709760.1">
    <property type="nucleotide sequence ID" value="XM_018858078.1"/>
</dbReference>
<dbReference type="Gene3D" id="4.10.240.10">
    <property type="entry name" value="Zn(2)-C6 fungal-type DNA-binding domain"/>
    <property type="match status" value="1"/>
</dbReference>
<evidence type="ECO:0000256" key="4">
    <source>
        <dbReference type="ARBA" id="ARBA00023015"/>
    </source>
</evidence>
<dbReference type="Proteomes" id="UP000092555">
    <property type="component" value="Unassembled WGS sequence"/>
</dbReference>
<organism evidence="10 11">
    <name type="scientific">Metschnikowia bicuspidata var. bicuspidata NRRL YB-4993</name>
    <dbReference type="NCBI Taxonomy" id="869754"/>
    <lineage>
        <taxon>Eukaryota</taxon>
        <taxon>Fungi</taxon>
        <taxon>Dikarya</taxon>
        <taxon>Ascomycota</taxon>
        <taxon>Saccharomycotina</taxon>
        <taxon>Pichiomycetes</taxon>
        <taxon>Metschnikowiaceae</taxon>
        <taxon>Metschnikowia</taxon>
    </lineage>
</organism>
<dbReference type="PANTHER" id="PTHR31845">
    <property type="entry name" value="FINGER DOMAIN PROTEIN, PUTATIVE-RELATED"/>
    <property type="match status" value="1"/>
</dbReference>
<feature type="compositionally biased region" description="Polar residues" evidence="8">
    <location>
        <begin position="1"/>
        <end position="11"/>
    </location>
</feature>
<evidence type="ECO:0000256" key="7">
    <source>
        <dbReference type="ARBA" id="ARBA00023242"/>
    </source>
</evidence>
<reference evidence="10 11" key="1">
    <citation type="submission" date="2016-05" db="EMBL/GenBank/DDBJ databases">
        <title>Comparative genomics of biotechnologically important yeasts.</title>
        <authorList>
            <consortium name="DOE Joint Genome Institute"/>
            <person name="Riley R."/>
            <person name="Haridas S."/>
            <person name="Wolfe K.H."/>
            <person name="Lopes M.R."/>
            <person name="Hittinger C.T."/>
            <person name="Goker M."/>
            <person name="Salamov A."/>
            <person name="Wisecaver J."/>
            <person name="Long T.M."/>
            <person name="Aerts A.L."/>
            <person name="Barry K."/>
            <person name="Choi C."/>
            <person name="Clum A."/>
            <person name="Coughlan A.Y."/>
            <person name="Deshpande S."/>
            <person name="Douglass A.P."/>
            <person name="Hanson S.J."/>
            <person name="Klenk H.-P."/>
            <person name="LaButti K."/>
            <person name="Lapidus A."/>
            <person name="Lindquist E."/>
            <person name="Lipzen A."/>
            <person name="Meier-kolthoff J.P."/>
            <person name="Ohm R.A."/>
            <person name="Otillar R.P."/>
            <person name="Pangilinan J."/>
            <person name="Peng Y."/>
            <person name="Rokas A."/>
            <person name="Rosa C.A."/>
            <person name="Scheuner C."/>
            <person name="Sibirny A.A."/>
            <person name="Slot J.C."/>
            <person name="Stielow J.B."/>
            <person name="Sun H."/>
            <person name="Kurtzman C.P."/>
            <person name="Blackwell M."/>
            <person name="Grigoriev I.V."/>
            <person name="Jeffries T.W."/>
        </authorList>
    </citation>
    <scope>NUCLEOTIDE SEQUENCE [LARGE SCALE GENOMIC DNA]</scope>
    <source>
        <strain evidence="10 11">NRRL YB-4993</strain>
    </source>
</reference>
<dbReference type="PANTHER" id="PTHR31845:SF34">
    <property type="entry name" value="TRANSCRIPTIONAL ACTIVATOR OF PROTEASES PRTT"/>
    <property type="match status" value="1"/>
</dbReference>
<evidence type="ECO:0000313" key="10">
    <source>
        <dbReference type="EMBL" id="OBA19228.1"/>
    </source>
</evidence>
<dbReference type="CDD" id="cd00067">
    <property type="entry name" value="GAL4"/>
    <property type="match status" value="1"/>
</dbReference>
<gene>
    <name evidence="10" type="ORF">METBIDRAFT_46784</name>
</gene>
<dbReference type="SMART" id="SM00066">
    <property type="entry name" value="GAL4"/>
    <property type="match status" value="1"/>
</dbReference>
<evidence type="ECO:0000256" key="2">
    <source>
        <dbReference type="ARBA" id="ARBA00022723"/>
    </source>
</evidence>
<dbReference type="EMBL" id="LXTC01000007">
    <property type="protein sequence ID" value="OBA19228.1"/>
    <property type="molecule type" value="Genomic_DNA"/>
</dbReference>
<dbReference type="AlphaFoldDB" id="A0A1A0H5N7"/>
<keyword evidence="6" id="KW-0804">Transcription</keyword>
<keyword evidence="4" id="KW-0805">Transcription regulation</keyword>
<keyword evidence="5" id="KW-0238">DNA-binding</keyword>
<feature type="domain" description="Zn(2)-C6 fungal-type" evidence="9">
    <location>
        <begin position="41"/>
        <end position="74"/>
    </location>
</feature>
<comment type="caution">
    <text evidence="10">The sequence shown here is derived from an EMBL/GenBank/DDBJ whole genome shotgun (WGS) entry which is preliminary data.</text>
</comment>
<name>A0A1A0H5N7_9ASCO</name>
<dbReference type="PROSITE" id="PS00463">
    <property type="entry name" value="ZN2_CY6_FUNGAL_1"/>
    <property type="match status" value="1"/>
</dbReference>
<evidence type="ECO:0000256" key="8">
    <source>
        <dbReference type="SAM" id="MobiDB-lite"/>
    </source>
</evidence>
<sequence>MLQSDSENGQESGKRTFEDDGQNASSKRRSSLVNHQRALKACEACRKGKTKCFKSSSVAVRCVRCTSSKLECLLELEYKLYNPSVTIIDGIPEHLLDAPTNQKLDRIYRGVSDILAIMTALLKSTGALPLVNNDVKLLLDAANSMKKTSEISTPLELSDSADFLSSSQSFRISPLSVVSNSIGHIPLSIANLLNLSSLRAQSFSPSRKTQYDIITCGILPENEVIALMDDFRSNYGRWVLFPILISTKILVNQIRRKSSLLLSTCCSLSLRYLLNGEPSPGDIDSHRRKKDAYRAVIKHLVQDLNKSLLKYAAYQSSKEIGEDVEFFQSMVILSIYSLSLSSIVSNTVDPESLLDEDLELRHLNLDPWYLSGLALSTFISKSTFGKLFETSDGSTKLSPQYVAMYDELTTEYSQILTLLRIYNHLILVHLVSCVLSGRMCLVDEIRLNQCTSALSLPSATNFDGRMVSEIGVLLITYNFIQINSNLDLSKGTSQLETSLEAVEADFQAWHEQWGYLFEQPVLQFGEFCFNFCDLQIVYNYVYYKGQANSGDEILTRYNGKEFCESQNLMRLLKHAADADLSKILLRSFTLTHFVTKVDNDSYFAYLSDQIHFFFFYGAISLVTTLKILSDESKLSLLKSLPTEHLGSHTMKSILKIVKLLTQKFEKVAQDNPNDIITQYKNGIRDCVERLSPVP</sequence>
<evidence type="ECO:0000256" key="6">
    <source>
        <dbReference type="ARBA" id="ARBA00023163"/>
    </source>
</evidence>
<dbReference type="GO" id="GO:0000976">
    <property type="term" value="F:transcription cis-regulatory region binding"/>
    <property type="evidence" value="ECO:0007669"/>
    <property type="project" value="TreeGrafter"/>
</dbReference>
<dbReference type="SUPFAM" id="SSF57701">
    <property type="entry name" value="Zn2/Cys6 DNA-binding domain"/>
    <property type="match status" value="1"/>
</dbReference>
<dbReference type="GeneID" id="30031054"/>